<evidence type="ECO:0000313" key="3">
    <source>
        <dbReference type="Proteomes" id="UP000789595"/>
    </source>
</evidence>
<evidence type="ECO:0000313" key="2">
    <source>
        <dbReference type="EMBL" id="CAH0379033.1"/>
    </source>
</evidence>
<sequence>MLRLAVLAALVYADEELRLRVNIPVIDEATMHERAFADVDATGDVREVELVVPKGAEPEGAALKLCLKEVGPGAGLVDCVVQLASHATVERILRRTPEDEPLPSLSLNVEGDVGTFEHAEGADFGEEALSFCSRVVREDRSKSIVKNCARNLKAQARRKVTQLLVDEQTDERRKAIEQAVDASLSSNPDKWKKARRRRKDR</sequence>
<feature type="region of interest" description="Disordered" evidence="1">
    <location>
        <begin position="178"/>
        <end position="201"/>
    </location>
</feature>
<comment type="caution">
    <text evidence="2">The sequence shown here is derived from an EMBL/GenBank/DDBJ whole genome shotgun (WGS) entry which is preliminary data.</text>
</comment>
<name>A0A8J2WSF4_9STRA</name>
<dbReference type="AlphaFoldDB" id="A0A8J2WSF4"/>
<gene>
    <name evidence="2" type="ORF">PECAL_6P06360</name>
</gene>
<proteinExistence type="predicted"/>
<dbReference type="Proteomes" id="UP000789595">
    <property type="component" value="Unassembled WGS sequence"/>
</dbReference>
<dbReference type="EMBL" id="CAKKNE010000006">
    <property type="protein sequence ID" value="CAH0379033.1"/>
    <property type="molecule type" value="Genomic_DNA"/>
</dbReference>
<reference evidence="2" key="1">
    <citation type="submission" date="2021-11" db="EMBL/GenBank/DDBJ databases">
        <authorList>
            <consortium name="Genoscope - CEA"/>
            <person name="William W."/>
        </authorList>
    </citation>
    <scope>NUCLEOTIDE SEQUENCE</scope>
</reference>
<feature type="compositionally biased region" description="Basic residues" evidence="1">
    <location>
        <begin position="192"/>
        <end position="201"/>
    </location>
</feature>
<protein>
    <submittedName>
        <fullName evidence="2">Uncharacterized protein</fullName>
    </submittedName>
</protein>
<organism evidence="2 3">
    <name type="scientific">Pelagomonas calceolata</name>
    <dbReference type="NCBI Taxonomy" id="35677"/>
    <lineage>
        <taxon>Eukaryota</taxon>
        <taxon>Sar</taxon>
        <taxon>Stramenopiles</taxon>
        <taxon>Ochrophyta</taxon>
        <taxon>Pelagophyceae</taxon>
        <taxon>Pelagomonadales</taxon>
        <taxon>Pelagomonadaceae</taxon>
        <taxon>Pelagomonas</taxon>
    </lineage>
</organism>
<evidence type="ECO:0000256" key="1">
    <source>
        <dbReference type="SAM" id="MobiDB-lite"/>
    </source>
</evidence>
<accession>A0A8J2WSF4</accession>
<keyword evidence="3" id="KW-1185">Reference proteome</keyword>